<dbReference type="AlphaFoldDB" id="V5C607"/>
<dbReference type="RefSeq" id="WP_023493132.1">
    <property type="nucleotide sequence ID" value="NZ_AYLO01000008.1"/>
</dbReference>
<sequence length="219" mass="24706">MQRILELELMEDVDQVIAYAQADFEKPHNDFLQRLKTFVNEPTFNGKALDLGCGSGDISRRFASAFPFSKIDAVDGSKPMIDYALNSIDPVLQLRLNFIHGKLPDTVLPESSYDIIFSNSLLHHLPNPQVLWQLIKKCSAPGTRIVVMDLLRPVSKKMAKTLVEMYAIDEPKILQRDFYNSLLAAFSLEEIDKQLAFAELPLAIEQVSDRHVFLSGIAN</sequence>
<accession>V5C607</accession>
<dbReference type="InterPro" id="IPR029063">
    <property type="entry name" value="SAM-dependent_MTases_sf"/>
</dbReference>
<dbReference type="Gene3D" id="3.40.50.150">
    <property type="entry name" value="Vaccinia Virus protein VP39"/>
    <property type="match status" value="1"/>
</dbReference>
<evidence type="ECO:0000259" key="3">
    <source>
        <dbReference type="Pfam" id="PF13649"/>
    </source>
</evidence>
<comment type="caution">
    <text evidence="4">The sequence shown here is derived from an EMBL/GenBank/DDBJ whole genome shotgun (WGS) entry which is preliminary data.</text>
</comment>
<feature type="domain" description="Methyltransferase" evidence="3">
    <location>
        <begin position="49"/>
        <end position="134"/>
    </location>
</feature>
<evidence type="ECO:0000313" key="4">
    <source>
        <dbReference type="EMBL" id="ESS73897.1"/>
    </source>
</evidence>
<dbReference type="InterPro" id="IPR041698">
    <property type="entry name" value="Methyltransf_25"/>
</dbReference>
<evidence type="ECO:0000256" key="1">
    <source>
        <dbReference type="ARBA" id="ARBA00022603"/>
    </source>
</evidence>
<evidence type="ECO:0000256" key="2">
    <source>
        <dbReference type="ARBA" id="ARBA00022679"/>
    </source>
</evidence>
<dbReference type="PATRIC" id="fig|1116472.3.peg.212"/>
<dbReference type="Proteomes" id="UP000017842">
    <property type="component" value="Unassembled WGS sequence"/>
</dbReference>
<proteinExistence type="predicted"/>
<dbReference type="STRING" id="1116472.MGMO_8c00340"/>
<dbReference type="Pfam" id="PF13649">
    <property type="entry name" value="Methyltransf_25"/>
    <property type="match status" value="1"/>
</dbReference>
<dbReference type="PANTHER" id="PTHR43861">
    <property type="entry name" value="TRANS-ACONITATE 2-METHYLTRANSFERASE-RELATED"/>
    <property type="match status" value="1"/>
</dbReference>
<keyword evidence="5" id="KW-1185">Reference proteome</keyword>
<evidence type="ECO:0000313" key="5">
    <source>
        <dbReference type="Proteomes" id="UP000017842"/>
    </source>
</evidence>
<keyword evidence="2" id="KW-0808">Transferase</keyword>
<dbReference type="EMBL" id="AYLO01000008">
    <property type="protein sequence ID" value="ESS73897.1"/>
    <property type="molecule type" value="Genomic_DNA"/>
</dbReference>
<name>V5C607_9GAMM</name>
<organism evidence="4 5">
    <name type="scientific">Methyloglobulus morosus KoM1</name>
    <dbReference type="NCBI Taxonomy" id="1116472"/>
    <lineage>
        <taxon>Bacteria</taxon>
        <taxon>Pseudomonadati</taxon>
        <taxon>Pseudomonadota</taxon>
        <taxon>Gammaproteobacteria</taxon>
        <taxon>Methylococcales</taxon>
        <taxon>Methylococcaceae</taxon>
        <taxon>Methyloglobulus</taxon>
    </lineage>
</organism>
<gene>
    <name evidence="4" type="ORF">MGMO_8c00340</name>
</gene>
<dbReference type="GO" id="GO:0032259">
    <property type="term" value="P:methylation"/>
    <property type="evidence" value="ECO:0007669"/>
    <property type="project" value="UniProtKB-KW"/>
</dbReference>
<dbReference type="PANTHER" id="PTHR43861:SF1">
    <property type="entry name" value="TRANS-ACONITATE 2-METHYLTRANSFERASE"/>
    <property type="match status" value="1"/>
</dbReference>
<dbReference type="GO" id="GO:0008168">
    <property type="term" value="F:methyltransferase activity"/>
    <property type="evidence" value="ECO:0007669"/>
    <property type="project" value="UniProtKB-KW"/>
</dbReference>
<dbReference type="SUPFAM" id="SSF53335">
    <property type="entry name" value="S-adenosyl-L-methionine-dependent methyltransferases"/>
    <property type="match status" value="1"/>
</dbReference>
<keyword evidence="1 4" id="KW-0489">Methyltransferase</keyword>
<reference evidence="4 5" key="1">
    <citation type="journal article" date="2013" name="Genome Announc.">
        <title>Draft Genome Sequence of the Methanotrophic Gammaproteobacterium Methyloglobulus morosus DSM 22980 Strain KoM1.</title>
        <authorList>
            <person name="Poehlein A."/>
            <person name="Deutzmann J.S."/>
            <person name="Daniel R."/>
            <person name="Simeonova D.D."/>
        </authorList>
    </citation>
    <scope>NUCLEOTIDE SEQUENCE [LARGE SCALE GENOMIC DNA]</scope>
    <source>
        <strain evidence="4 5">KoM1</strain>
    </source>
</reference>
<dbReference type="CDD" id="cd02440">
    <property type="entry name" value="AdoMet_MTases"/>
    <property type="match status" value="1"/>
</dbReference>
<dbReference type="eggNOG" id="COG2226">
    <property type="taxonomic scope" value="Bacteria"/>
</dbReference>
<protein>
    <submittedName>
        <fullName evidence="4">Methylase involved in ubiquinone/menaquinone biosynthesis</fullName>
    </submittedName>
</protein>
<dbReference type="OrthoDB" id="9778766at2"/>
<keyword evidence="4" id="KW-0830">Ubiquinone</keyword>